<dbReference type="EMBL" id="SIRE01000009">
    <property type="protein sequence ID" value="TBL78679.1"/>
    <property type="molecule type" value="Genomic_DNA"/>
</dbReference>
<sequence>MIASYSVHFFCGHDWADMQPAEPIAMKTIGRFRKMNMSIHWTEQLAGEMASSLIHSENHKDLAEKVLKLVRLMYQLERGEDGTDEEAVEDALLRLPRRWHALIWAAAECRSGQRHLYGISLEQKLNEAEAEAFARYAARQVRFYFE</sequence>
<comment type="caution">
    <text evidence="1">The sequence shown here is derived from an EMBL/GenBank/DDBJ whole genome shotgun (WGS) entry which is preliminary data.</text>
</comment>
<name>A0A4Q9DT48_9BACL</name>
<accession>A0A4Q9DT48</accession>
<proteinExistence type="predicted"/>
<evidence type="ECO:0000313" key="1">
    <source>
        <dbReference type="EMBL" id="TBL78679.1"/>
    </source>
</evidence>
<dbReference type="GO" id="GO:0016740">
    <property type="term" value="F:transferase activity"/>
    <property type="evidence" value="ECO:0007669"/>
    <property type="project" value="UniProtKB-KW"/>
</dbReference>
<gene>
    <name evidence="1" type="ORF">EYB31_14405</name>
</gene>
<dbReference type="Proteomes" id="UP000293142">
    <property type="component" value="Unassembled WGS sequence"/>
</dbReference>
<dbReference type="AlphaFoldDB" id="A0A4Q9DT48"/>
<reference evidence="1 2" key="1">
    <citation type="submission" date="2019-02" db="EMBL/GenBank/DDBJ databases">
        <title>Paenibacillus sp. nov., isolated from surface-sterilized tissue of Thalictrum simplex L.</title>
        <authorList>
            <person name="Tuo L."/>
        </authorList>
    </citation>
    <scope>NUCLEOTIDE SEQUENCE [LARGE SCALE GENOMIC DNA]</scope>
    <source>
        <strain evidence="1 2">N2SHLJ1</strain>
    </source>
</reference>
<keyword evidence="2" id="KW-1185">Reference proteome</keyword>
<protein>
    <submittedName>
        <fullName evidence="1">DUF4111 domain-containing protein</fullName>
    </submittedName>
</protein>
<evidence type="ECO:0000313" key="2">
    <source>
        <dbReference type="Proteomes" id="UP000293142"/>
    </source>
</evidence>
<organism evidence="1 2">
    <name type="scientific">Paenibacillus thalictri</name>
    <dbReference type="NCBI Taxonomy" id="2527873"/>
    <lineage>
        <taxon>Bacteria</taxon>
        <taxon>Bacillati</taxon>
        <taxon>Bacillota</taxon>
        <taxon>Bacilli</taxon>
        <taxon>Bacillales</taxon>
        <taxon>Paenibacillaceae</taxon>
        <taxon>Paenibacillus</taxon>
    </lineage>
</organism>